<dbReference type="PANTHER" id="PTHR12876:SF35">
    <property type="entry name" value="LD08718P-RELATED"/>
    <property type="match status" value="1"/>
</dbReference>
<dbReference type="CDD" id="cd09032">
    <property type="entry name" value="KH-I_N4BP1_like_rpt1"/>
    <property type="match status" value="1"/>
</dbReference>
<keyword evidence="7" id="KW-0378">Hydrolase</keyword>
<evidence type="ECO:0000313" key="12">
    <source>
        <dbReference type="EMBL" id="KAK2559916.1"/>
    </source>
</evidence>
<keyword evidence="5" id="KW-0255">Endonuclease</keyword>
<dbReference type="Pfam" id="PF11977">
    <property type="entry name" value="RNase_Zc3h12a"/>
    <property type="match status" value="1"/>
</dbReference>
<dbReference type="GO" id="GO:0004521">
    <property type="term" value="F:RNA endonuclease activity"/>
    <property type="evidence" value="ECO:0007669"/>
    <property type="project" value="TreeGrafter"/>
</dbReference>
<evidence type="ECO:0000256" key="4">
    <source>
        <dbReference type="ARBA" id="ARBA00022723"/>
    </source>
</evidence>
<dbReference type="GO" id="GO:0008270">
    <property type="term" value="F:zinc ion binding"/>
    <property type="evidence" value="ECO:0007669"/>
    <property type="project" value="UniProtKB-KW"/>
</dbReference>
<reference evidence="12" key="2">
    <citation type="journal article" date="2023" name="Science">
        <title>Genomic signatures of disease resistance in endangered staghorn corals.</title>
        <authorList>
            <person name="Vollmer S.V."/>
            <person name="Selwyn J.D."/>
            <person name="Despard B.A."/>
            <person name="Roesel C.L."/>
        </authorList>
    </citation>
    <scope>NUCLEOTIDE SEQUENCE</scope>
    <source>
        <strain evidence="12">K2</strain>
    </source>
</reference>
<evidence type="ECO:0000256" key="8">
    <source>
        <dbReference type="ARBA" id="ARBA00022833"/>
    </source>
</evidence>
<dbReference type="GO" id="GO:0036464">
    <property type="term" value="C:cytoplasmic ribonucleoprotein granule"/>
    <property type="evidence" value="ECO:0007669"/>
    <property type="project" value="TreeGrafter"/>
</dbReference>
<feature type="domain" description="C3H1-type" evidence="11">
    <location>
        <begin position="535"/>
        <end position="560"/>
    </location>
</feature>
<dbReference type="EMBL" id="JARQWQ010000038">
    <property type="protein sequence ID" value="KAK2559916.1"/>
    <property type="molecule type" value="Genomic_DNA"/>
</dbReference>
<accession>A0AAD9QEN0</accession>
<name>A0AAD9QEN0_ACRCE</name>
<comment type="cofactor">
    <cofactor evidence="1">
        <name>Mg(2+)</name>
        <dbReference type="ChEBI" id="CHEBI:18420"/>
    </cofactor>
</comment>
<dbReference type="Pfam" id="PF18039">
    <property type="entry name" value="UBA_6"/>
    <property type="match status" value="1"/>
</dbReference>
<gene>
    <name evidence="12" type="ORF">P5673_017491</name>
</gene>
<evidence type="ECO:0000256" key="3">
    <source>
        <dbReference type="ARBA" id="ARBA00022722"/>
    </source>
</evidence>
<evidence type="ECO:0000256" key="1">
    <source>
        <dbReference type="ARBA" id="ARBA00001946"/>
    </source>
</evidence>
<keyword evidence="6 10" id="KW-0863">Zinc-finger</keyword>
<dbReference type="InterPro" id="IPR040546">
    <property type="entry name" value="Rege-1_UBA-like"/>
</dbReference>
<dbReference type="PANTHER" id="PTHR12876">
    <property type="entry name" value="N4BP1-RELATED"/>
    <property type="match status" value="1"/>
</dbReference>
<evidence type="ECO:0000256" key="7">
    <source>
        <dbReference type="ARBA" id="ARBA00022801"/>
    </source>
</evidence>
<dbReference type="Gene3D" id="3.40.50.11980">
    <property type="match status" value="1"/>
</dbReference>
<evidence type="ECO:0000256" key="6">
    <source>
        <dbReference type="ARBA" id="ARBA00022771"/>
    </source>
</evidence>
<dbReference type="Pfam" id="PF23050">
    <property type="entry name" value="KH_N4BP1_1st"/>
    <property type="match status" value="1"/>
</dbReference>
<dbReference type="GO" id="GO:0003729">
    <property type="term" value="F:mRNA binding"/>
    <property type="evidence" value="ECO:0007669"/>
    <property type="project" value="TreeGrafter"/>
</dbReference>
<keyword evidence="8 10" id="KW-0862">Zinc</keyword>
<keyword evidence="3" id="KW-0540">Nuclease</keyword>
<evidence type="ECO:0000256" key="2">
    <source>
        <dbReference type="ARBA" id="ARBA00010922"/>
    </source>
</evidence>
<reference evidence="12" key="1">
    <citation type="journal article" date="2023" name="G3 (Bethesda)">
        <title>Whole genome assembly and annotation of the endangered Caribbean coral Acropora cervicornis.</title>
        <authorList>
            <person name="Selwyn J.D."/>
            <person name="Vollmer S.V."/>
        </authorList>
    </citation>
    <scope>NUCLEOTIDE SEQUENCE</scope>
    <source>
        <strain evidence="12">K2</strain>
    </source>
</reference>
<dbReference type="PROSITE" id="PS50103">
    <property type="entry name" value="ZF_C3H1"/>
    <property type="match status" value="1"/>
</dbReference>
<dbReference type="GO" id="GO:0005634">
    <property type="term" value="C:nucleus"/>
    <property type="evidence" value="ECO:0007669"/>
    <property type="project" value="TreeGrafter"/>
</dbReference>
<evidence type="ECO:0000256" key="10">
    <source>
        <dbReference type="PROSITE-ProRule" id="PRU00723"/>
    </source>
</evidence>
<dbReference type="Proteomes" id="UP001249851">
    <property type="component" value="Unassembled WGS sequence"/>
</dbReference>
<evidence type="ECO:0000256" key="5">
    <source>
        <dbReference type="ARBA" id="ARBA00022759"/>
    </source>
</evidence>
<comment type="similarity">
    <text evidence="2">Belongs to the ZC3H12 family.</text>
</comment>
<keyword evidence="13" id="KW-1185">Reference proteome</keyword>
<keyword evidence="9" id="KW-0460">Magnesium</keyword>
<proteinExistence type="inferred from homology"/>
<sequence length="611" mass="68198">MADTESREELTVEHSKRTLVANAFERIQLLFHVLVRFSSPEESAVKSGIQWLELRGEKETLAKAKEYIKSLCNPELVIDVQFAEQFHSVLLDAKDDLEKTTSAVVEFPSHKSCSIQGGALAVTMAKSLIEDKLKPPQLTSQPIVIEPQLREFAVKLGYSDRVIDQAVQKLGTNVTQNTLLNELLKTTASLRYQISAGSSQPKPSPTPATSYPRREVVARGPSGTAPGMVRYDGAPEQVIRPPMHQNWDLEPLAGPIPRYALRDAHPRGAQSLPRTGYEMPGDVASRGTKRVYEAQRPADIVARGAPASSATPLMQGHAPHYSNQVSPLYEANGEVAGSSNVSTSERIIDEQELLMYQQIVGAKKAATNTSSNLRPVVIDGSNVAMSHGRQEFYSCKGIQLCVDWFRQRGHKEITVFVPSWRKEASRPEKPITEQEILYNLEREGVLVFTPSRKVNGRRIVCYDDRFIIKLAAETDGVVVSNDNFRDLAKENSKWRETVEQRLLMYSFVGDMFMLPDDPLGRHGPNLNDFLRKGSPTHPRICPYLKKCTYGLKCRYYHPERDQDTINLKLEKLVAIFGESVSEAAMRKAISDNPVASVTELANNLCDTMGKY</sequence>
<evidence type="ECO:0000313" key="13">
    <source>
        <dbReference type="Proteomes" id="UP001249851"/>
    </source>
</evidence>
<dbReference type="CDD" id="cd18729">
    <property type="entry name" value="PIN_Zc3h12-like"/>
    <property type="match status" value="1"/>
</dbReference>
<keyword evidence="4 10" id="KW-0479">Metal-binding</keyword>
<dbReference type="InterPro" id="IPR056629">
    <property type="entry name" value="KH_N4BP1_1st"/>
</dbReference>
<feature type="zinc finger region" description="C3H1-type" evidence="10">
    <location>
        <begin position="535"/>
        <end position="560"/>
    </location>
</feature>
<dbReference type="GO" id="GO:0016787">
    <property type="term" value="F:hydrolase activity"/>
    <property type="evidence" value="ECO:0007669"/>
    <property type="project" value="UniProtKB-KW"/>
</dbReference>
<organism evidence="12 13">
    <name type="scientific">Acropora cervicornis</name>
    <name type="common">Staghorn coral</name>
    <dbReference type="NCBI Taxonomy" id="6130"/>
    <lineage>
        <taxon>Eukaryota</taxon>
        <taxon>Metazoa</taxon>
        <taxon>Cnidaria</taxon>
        <taxon>Anthozoa</taxon>
        <taxon>Hexacorallia</taxon>
        <taxon>Scleractinia</taxon>
        <taxon>Astrocoeniina</taxon>
        <taxon>Acroporidae</taxon>
        <taxon>Acropora</taxon>
    </lineage>
</organism>
<comment type="caution">
    <text evidence="12">The sequence shown here is derived from an EMBL/GenBank/DDBJ whole genome shotgun (WGS) entry which is preliminary data.</text>
</comment>
<protein>
    <submittedName>
        <fullName evidence="12">Ribonuclease ZC3H12B</fullName>
    </submittedName>
</protein>
<evidence type="ECO:0000256" key="9">
    <source>
        <dbReference type="ARBA" id="ARBA00022842"/>
    </source>
</evidence>
<dbReference type="AlphaFoldDB" id="A0AAD9QEN0"/>
<dbReference type="FunFam" id="3.40.50.11980:FF:000001">
    <property type="entry name" value="ZC3H12A isoform 1"/>
    <property type="match status" value="1"/>
</dbReference>
<dbReference type="InterPro" id="IPR051101">
    <property type="entry name" value="ZC3H12/N4BP1_RNase_Reg"/>
</dbReference>
<evidence type="ECO:0000259" key="11">
    <source>
        <dbReference type="PROSITE" id="PS50103"/>
    </source>
</evidence>
<dbReference type="InterPro" id="IPR021869">
    <property type="entry name" value="RNase_Zc3h12_NYN"/>
</dbReference>
<dbReference type="InterPro" id="IPR000571">
    <property type="entry name" value="Znf_CCCH"/>
</dbReference>